<keyword evidence="2" id="KW-1185">Reference proteome</keyword>
<comment type="caution">
    <text evidence="1">The sequence shown here is derived from an EMBL/GenBank/DDBJ whole genome shotgun (WGS) entry which is preliminary data.</text>
</comment>
<dbReference type="Proteomes" id="UP001152320">
    <property type="component" value="Chromosome 7"/>
</dbReference>
<dbReference type="AlphaFoldDB" id="A0A9Q1HAN3"/>
<dbReference type="EMBL" id="JAIZAY010000007">
    <property type="protein sequence ID" value="KAJ8038940.1"/>
    <property type="molecule type" value="Genomic_DNA"/>
</dbReference>
<reference evidence="1" key="1">
    <citation type="submission" date="2021-10" db="EMBL/GenBank/DDBJ databases">
        <title>Tropical sea cucumber genome reveals ecological adaptation and Cuvierian tubules defense mechanism.</title>
        <authorList>
            <person name="Chen T."/>
        </authorList>
    </citation>
    <scope>NUCLEOTIDE SEQUENCE</scope>
    <source>
        <strain evidence="1">Nanhai2018</strain>
        <tissue evidence="1">Muscle</tissue>
    </source>
</reference>
<evidence type="ECO:0000313" key="2">
    <source>
        <dbReference type="Proteomes" id="UP001152320"/>
    </source>
</evidence>
<gene>
    <name evidence="1" type="ORF">HOLleu_16506</name>
</gene>
<sequence length="82" mass="9042">MCQKLMSVGILDEHGRFLHAQVQRTDNHNVVTYPTCDPFFNCVCDQLLEGNLCDVNGCRIGQRFVGISERGLPVCLASADTA</sequence>
<proteinExistence type="predicted"/>
<protein>
    <submittedName>
        <fullName evidence="1">Uncharacterized protein</fullName>
    </submittedName>
</protein>
<name>A0A9Q1HAN3_HOLLE</name>
<evidence type="ECO:0000313" key="1">
    <source>
        <dbReference type="EMBL" id="KAJ8038940.1"/>
    </source>
</evidence>
<accession>A0A9Q1HAN3</accession>
<organism evidence="1 2">
    <name type="scientific">Holothuria leucospilota</name>
    <name type="common">Black long sea cucumber</name>
    <name type="synonym">Mertensiothuria leucospilota</name>
    <dbReference type="NCBI Taxonomy" id="206669"/>
    <lineage>
        <taxon>Eukaryota</taxon>
        <taxon>Metazoa</taxon>
        <taxon>Echinodermata</taxon>
        <taxon>Eleutherozoa</taxon>
        <taxon>Echinozoa</taxon>
        <taxon>Holothuroidea</taxon>
        <taxon>Aspidochirotacea</taxon>
        <taxon>Aspidochirotida</taxon>
        <taxon>Holothuriidae</taxon>
        <taxon>Holothuria</taxon>
    </lineage>
</organism>